<reference evidence="4" key="2">
    <citation type="submission" date="2021-04" db="EMBL/GenBank/DDBJ databases">
        <authorList>
            <person name="Dong X."/>
        </authorList>
    </citation>
    <scope>NUCLEOTIDE SEQUENCE</scope>
    <source>
        <strain evidence="4">ZWT</strain>
    </source>
</reference>
<dbReference type="InterPro" id="IPR052580">
    <property type="entry name" value="Lipid_Hydrolase"/>
</dbReference>
<feature type="active site" description="Nucleophile" evidence="2">
    <location>
        <position position="38"/>
    </location>
</feature>
<evidence type="ECO:0000259" key="3">
    <source>
        <dbReference type="PROSITE" id="PS51635"/>
    </source>
</evidence>
<sequence length="295" mass="32841">MKGNLVCAGGGIRGIGIVGALCGLEREGFSWEKAAGVSSGAIIASLIAVGYTAHEIKKMIIDFNFLKFKDRGVIGKIPFVGNAIGLVRDKGIYSGRYIEKWMEKLLGEKGVRTFQDLNGDNGMRLKVIASDITSKKEMIMPDCFEEYGIDISKFTVAKAIRMSISIPFFFKPVKLKVDGVVHYIVDGGVSKNFPIDIFDGVNNNVETIGIDYEYTENYGIKQDNTLSYVLDIADTLTSDRVRPALKEENLKRTIFVPCSDIPITQFELPREDTIKLFKEGYKSARVFMQKRGMKT</sequence>
<dbReference type="InterPro" id="IPR002641">
    <property type="entry name" value="PNPLA_dom"/>
</dbReference>
<feature type="active site" description="Proton acceptor" evidence="2">
    <location>
        <position position="186"/>
    </location>
</feature>
<evidence type="ECO:0000313" key="4">
    <source>
        <dbReference type="EMBL" id="MCM1990123.1"/>
    </source>
</evidence>
<proteinExistence type="predicted"/>
<feature type="short sequence motif" description="GXGXXG" evidence="2">
    <location>
        <begin position="9"/>
        <end position="14"/>
    </location>
</feature>
<dbReference type="InterPro" id="IPR016035">
    <property type="entry name" value="Acyl_Trfase/lysoPLipase"/>
</dbReference>
<dbReference type="CDD" id="cd07207">
    <property type="entry name" value="Pat_ExoU_VipD_like"/>
    <property type="match status" value="1"/>
</dbReference>
<feature type="short sequence motif" description="DGA/G" evidence="2">
    <location>
        <begin position="186"/>
        <end position="188"/>
    </location>
</feature>
<dbReference type="RefSeq" id="WP_250859165.1">
    <property type="nucleotide sequence ID" value="NZ_JAGSOJ010000002.1"/>
</dbReference>
<dbReference type="Gene3D" id="3.40.1090.10">
    <property type="entry name" value="Cytosolic phospholipase A2 catalytic domain"/>
    <property type="match status" value="2"/>
</dbReference>
<keyword evidence="5" id="KW-1185">Reference proteome</keyword>
<feature type="domain" description="PNPLA" evidence="3">
    <location>
        <begin position="5"/>
        <end position="199"/>
    </location>
</feature>
<gene>
    <name evidence="4" type="ORF">KDK92_10300</name>
</gene>
<name>A0A9J6P0R1_9CLOT</name>
<dbReference type="PANTHER" id="PTHR46394:SF1">
    <property type="entry name" value="PNPLA DOMAIN-CONTAINING PROTEIN"/>
    <property type="match status" value="1"/>
</dbReference>
<keyword evidence="1 2" id="KW-0443">Lipid metabolism</keyword>
<accession>A0A9J6P0R1</accession>
<keyword evidence="2" id="KW-0378">Hydrolase</keyword>
<dbReference type="PROSITE" id="PS51635">
    <property type="entry name" value="PNPLA"/>
    <property type="match status" value="1"/>
</dbReference>
<dbReference type="SUPFAM" id="SSF52151">
    <property type="entry name" value="FabD/lysophospholipase-like"/>
    <property type="match status" value="1"/>
</dbReference>
<evidence type="ECO:0000256" key="2">
    <source>
        <dbReference type="PROSITE-ProRule" id="PRU01161"/>
    </source>
</evidence>
<keyword evidence="2" id="KW-0442">Lipid degradation</keyword>
<dbReference type="GO" id="GO:0016787">
    <property type="term" value="F:hydrolase activity"/>
    <property type="evidence" value="ECO:0007669"/>
    <property type="project" value="UniProtKB-UniRule"/>
</dbReference>
<protein>
    <submittedName>
        <fullName evidence="4">Patatin-like phospholipase family protein</fullName>
    </submittedName>
</protein>
<dbReference type="PANTHER" id="PTHR46394">
    <property type="entry name" value="ANNEXIN"/>
    <property type="match status" value="1"/>
</dbReference>
<evidence type="ECO:0000313" key="5">
    <source>
        <dbReference type="Proteomes" id="UP001056429"/>
    </source>
</evidence>
<dbReference type="EMBL" id="JAGSOJ010000002">
    <property type="protein sequence ID" value="MCM1990123.1"/>
    <property type="molecule type" value="Genomic_DNA"/>
</dbReference>
<dbReference type="Proteomes" id="UP001056429">
    <property type="component" value="Unassembled WGS sequence"/>
</dbReference>
<dbReference type="Pfam" id="PF01734">
    <property type="entry name" value="Patatin"/>
    <property type="match status" value="1"/>
</dbReference>
<dbReference type="GO" id="GO:0016042">
    <property type="term" value="P:lipid catabolic process"/>
    <property type="evidence" value="ECO:0007669"/>
    <property type="project" value="UniProtKB-UniRule"/>
</dbReference>
<comment type="caution">
    <text evidence="4">The sequence shown here is derived from an EMBL/GenBank/DDBJ whole genome shotgun (WGS) entry which is preliminary data.</text>
</comment>
<dbReference type="AlphaFoldDB" id="A0A9J6P0R1"/>
<organism evidence="4 5">
    <name type="scientific">Oceanirhabdus seepicola</name>
    <dbReference type="NCBI Taxonomy" id="2828781"/>
    <lineage>
        <taxon>Bacteria</taxon>
        <taxon>Bacillati</taxon>
        <taxon>Bacillota</taxon>
        <taxon>Clostridia</taxon>
        <taxon>Eubacteriales</taxon>
        <taxon>Clostridiaceae</taxon>
        <taxon>Oceanirhabdus</taxon>
    </lineage>
</organism>
<reference evidence="4" key="1">
    <citation type="journal article" date="2021" name="mSystems">
        <title>Bacteria and Archaea Synergistically Convert Glycine Betaine to Biogenic Methane in the Formosa Cold Seep of the South China Sea.</title>
        <authorList>
            <person name="Li L."/>
            <person name="Zhang W."/>
            <person name="Zhang S."/>
            <person name="Song L."/>
            <person name="Sun Q."/>
            <person name="Zhang H."/>
            <person name="Xiang H."/>
            <person name="Dong X."/>
        </authorList>
    </citation>
    <scope>NUCLEOTIDE SEQUENCE</scope>
    <source>
        <strain evidence="4">ZWT</strain>
    </source>
</reference>
<feature type="short sequence motif" description="GXSXG" evidence="2">
    <location>
        <begin position="36"/>
        <end position="40"/>
    </location>
</feature>
<evidence type="ECO:0000256" key="1">
    <source>
        <dbReference type="ARBA" id="ARBA00023098"/>
    </source>
</evidence>